<keyword evidence="3" id="KW-1185">Reference proteome</keyword>
<feature type="transmembrane region" description="Helical" evidence="1">
    <location>
        <begin position="101"/>
        <end position="122"/>
    </location>
</feature>
<feature type="transmembrane region" description="Helical" evidence="1">
    <location>
        <begin position="42"/>
        <end position="62"/>
    </location>
</feature>
<dbReference type="Pfam" id="PF13795">
    <property type="entry name" value="HupE_UreJ_2"/>
    <property type="match status" value="1"/>
</dbReference>
<gene>
    <name evidence="2" type="ORF">RM538_04950</name>
</gene>
<feature type="transmembrane region" description="Helical" evidence="1">
    <location>
        <begin position="134"/>
        <end position="158"/>
    </location>
</feature>
<sequence length="192" mass="21521">MQDFSFYFSLGLEHVLDWKAYDHVLFLLVLAAVYTFTSWKKLLLMVTVFTVGHTISLLLAHYDVVSVNTGLIECLIPITIAITAIANFFTKGNKVSSTWITLYIITTLFFGLIHGFGFATYYKMIAPENEVISLLGFAAGVEISQVIVVLCVLILAYLFQGLFKVRQREWVLVVSAIVIGRVLPMLAENCLL</sequence>
<reference evidence="2 3" key="1">
    <citation type="submission" date="2023-09" db="EMBL/GenBank/DDBJ databases">
        <authorList>
            <person name="Rey-Velasco X."/>
        </authorList>
    </citation>
    <scope>NUCLEOTIDE SEQUENCE [LARGE SCALE GENOMIC DNA]</scope>
    <source>
        <strain evidence="2 3">W242</strain>
    </source>
</reference>
<evidence type="ECO:0000256" key="1">
    <source>
        <dbReference type="SAM" id="Phobius"/>
    </source>
</evidence>
<organism evidence="2 3">
    <name type="scientific">Patiriisocius hiemis</name>
    <dbReference type="NCBI Taxonomy" id="3075604"/>
    <lineage>
        <taxon>Bacteria</taxon>
        <taxon>Pseudomonadati</taxon>
        <taxon>Bacteroidota</taxon>
        <taxon>Flavobacteriia</taxon>
        <taxon>Flavobacteriales</taxon>
        <taxon>Flavobacteriaceae</taxon>
        <taxon>Patiriisocius</taxon>
    </lineage>
</organism>
<evidence type="ECO:0000313" key="2">
    <source>
        <dbReference type="EMBL" id="MDT0555341.1"/>
    </source>
</evidence>
<name>A0ABU2YBT6_9FLAO</name>
<dbReference type="RefSeq" id="WP_311332296.1">
    <property type="nucleotide sequence ID" value="NZ_JAVRHZ010000002.1"/>
</dbReference>
<keyword evidence="1" id="KW-1133">Transmembrane helix</keyword>
<dbReference type="EMBL" id="JAVRHZ010000002">
    <property type="protein sequence ID" value="MDT0555341.1"/>
    <property type="molecule type" value="Genomic_DNA"/>
</dbReference>
<feature type="transmembrane region" description="Helical" evidence="1">
    <location>
        <begin position="170"/>
        <end position="187"/>
    </location>
</feature>
<dbReference type="Proteomes" id="UP001254488">
    <property type="component" value="Unassembled WGS sequence"/>
</dbReference>
<dbReference type="InterPro" id="IPR032809">
    <property type="entry name" value="Put_HupE_UreJ"/>
</dbReference>
<feature type="transmembrane region" description="Helical" evidence="1">
    <location>
        <begin position="68"/>
        <end position="89"/>
    </location>
</feature>
<comment type="caution">
    <text evidence="2">The sequence shown here is derived from an EMBL/GenBank/DDBJ whole genome shotgun (WGS) entry which is preliminary data.</text>
</comment>
<accession>A0ABU2YBT6</accession>
<evidence type="ECO:0000313" key="3">
    <source>
        <dbReference type="Proteomes" id="UP001254488"/>
    </source>
</evidence>
<feature type="transmembrane region" description="Helical" evidence="1">
    <location>
        <begin position="20"/>
        <end position="37"/>
    </location>
</feature>
<proteinExistence type="predicted"/>
<keyword evidence="1" id="KW-0812">Transmembrane</keyword>
<protein>
    <submittedName>
        <fullName evidence="2">HupE/UreJ family protein</fullName>
    </submittedName>
</protein>
<keyword evidence="1" id="KW-0472">Membrane</keyword>